<name>A0A6L9Y3B0_9MICO</name>
<sequence>MAEHDGKVALVTGGSQGIGKGICLAFARQGASVVVHGLTQDAADETVAEIEAAGGRAVATIGPIDDIETSERAVGLALSEFGRLDHLATSAGIQRYGDVVETSPALWDEVFDVNVKGVYLAAHVALPAIRSTGNGSVAVISSVQGVANQNLVAAYVASKGALNALCRAMAVDEAQYGVRVNSVLPGSVDTPMLRTSASEFSDGTPAGIESVLATWGSAHPLGRIARPGEIGEVVSFLASDRASFITGAQITVDGGLLCRIAAPLPDA</sequence>
<dbReference type="InterPro" id="IPR002347">
    <property type="entry name" value="SDR_fam"/>
</dbReference>
<keyword evidence="4" id="KW-1185">Reference proteome</keyword>
<dbReference type="PRINTS" id="PR00080">
    <property type="entry name" value="SDRFAMILY"/>
</dbReference>
<keyword evidence="2 3" id="KW-0560">Oxidoreductase</keyword>
<dbReference type="Pfam" id="PF13561">
    <property type="entry name" value="adh_short_C2"/>
    <property type="match status" value="1"/>
</dbReference>
<dbReference type="EC" id="1.1.1.47" evidence="3"/>
<organism evidence="3 4">
    <name type="scientific">Leifsonia tongyongensis</name>
    <dbReference type="NCBI Taxonomy" id="1268043"/>
    <lineage>
        <taxon>Bacteria</taxon>
        <taxon>Bacillati</taxon>
        <taxon>Actinomycetota</taxon>
        <taxon>Actinomycetes</taxon>
        <taxon>Micrococcales</taxon>
        <taxon>Microbacteriaceae</taxon>
        <taxon>Leifsonia</taxon>
    </lineage>
</organism>
<dbReference type="EMBL" id="JAAGWY010000006">
    <property type="protein sequence ID" value="NEN07975.1"/>
    <property type="molecule type" value="Genomic_DNA"/>
</dbReference>
<gene>
    <name evidence="3" type="ORF">G3T36_19125</name>
</gene>
<dbReference type="PRINTS" id="PR00081">
    <property type="entry name" value="GDHRDH"/>
</dbReference>
<dbReference type="InterPro" id="IPR020904">
    <property type="entry name" value="Sc_DH/Rdtase_CS"/>
</dbReference>
<evidence type="ECO:0000256" key="2">
    <source>
        <dbReference type="ARBA" id="ARBA00023002"/>
    </source>
</evidence>
<reference evidence="3 4" key="1">
    <citation type="journal article" date="2014" name="J. Microbiol.">
        <title>Diaminobutyricibacter tongyongensis gen. nov., sp. nov. and Homoserinibacter gongjuensis gen. nov., sp. nov. belong to the family Microbacteriaceae.</title>
        <authorList>
            <person name="Kim S.J."/>
            <person name="Ahn J.H."/>
            <person name="Weon H.Y."/>
            <person name="Hamada M."/>
            <person name="Suzuki K."/>
            <person name="Kwon S.W."/>
        </authorList>
    </citation>
    <scope>NUCLEOTIDE SEQUENCE [LARGE SCALE GENOMIC DNA]</scope>
    <source>
        <strain evidence="3 4">NBRC 108724</strain>
    </source>
</reference>
<evidence type="ECO:0000256" key="1">
    <source>
        <dbReference type="ARBA" id="ARBA00006484"/>
    </source>
</evidence>
<dbReference type="PANTHER" id="PTHR24321">
    <property type="entry name" value="DEHYDROGENASES, SHORT CHAIN"/>
    <property type="match status" value="1"/>
</dbReference>
<dbReference type="Proteomes" id="UP000474967">
    <property type="component" value="Unassembled WGS sequence"/>
</dbReference>
<dbReference type="GO" id="GO:0047936">
    <property type="term" value="F:glucose 1-dehydrogenase [NAD(P)+] activity"/>
    <property type="evidence" value="ECO:0007669"/>
    <property type="project" value="UniProtKB-EC"/>
</dbReference>
<dbReference type="SUPFAM" id="SSF51735">
    <property type="entry name" value="NAD(P)-binding Rossmann-fold domains"/>
    <property type="match status" value="1"/>
</dbReference>
<dbReference type="PROSITE" id="PS00061">
    <property type="entry name" value="ADH_SHORT"/>
    <property type="match status" value="1"/>
</dbReference>
<dbReference type="Gene3D" id="3.40.50.720">
    <property type="entry name" value="NAD(P)-binding Rossmann-like Domain"/>
    <property type="match status" value="1"/>
</dbReference>
<comment type="caution">
    <text evidence="3">The sequence shown here is derived from an EMBL/GenBank/DDBJ whole genome shotgun (WGS) entry which is preliminary data.</text>
</comment>
<evidence type="ECO:0000313" key="4">
    <source>
        <dbReference type="Proteomes" id="UP000474967"/>
    </source>
</evidence>
<dbReference type="CDD" id="cd05233">
    <property type="entry name" value="SDR_c"/>
    <property type="match status" value="1"/>
</dbReference>
<proteinExistence type="inferred from homology"/>
<dbReference type="InterPro" id="IPR036291">
    <property type="entry name" value="NAD(P)-bd_dom_sf"/>
</dbReference>
<dbReference type="PANTHER" id="PTHR24321:SF8">
    <property type="entry name" value="ESTRADIOL 17-BETA-DEHYDROGENASE 8-RELATED"/>
    <property type="match status" value="1"/>
</dbReference>
<comment type="similarity">
    <text evidence="1">Belongs to the short-chain dehydrogenases/reductases (SDR) family.</text>
</comment>
<dbReference type="AlphaFoldDB" id="A0A6L9Y3B0"/>
<protein>
    <submittedName>
        <fullName evidence="3">Glucose 1-dehydrogenase</fullName>
        <ecNumber evidence="3">1.1.1.47</ecNumber>
    </submittedName>
</protein>
<dbReference type="NCBIfam" id="NF005559">
    <property type="entry name" value="PRK07231.1"/>
    <property type="match status" value="1"/>
</dbReference>
<dbReference type="RefSeq" id="WP_163291476.1">
    <property type="nucleotide sequence ID" value="NZ_JAAGWY010000006.1"/>
</dbReference>
<accession>A0A6L9Y3B0</accession>
<dbReference type="FunFam" id="3.40.50.720:FF:000084">
    <property type="entry name" value="Short-chain dehydrogenase reductase"/>
    <property type="match status" value="1"/>
</dbReference>
<evidence type="ECO:0000313" key="3">
    <source>
        <dbReference type="EMBL" id="NEN07975.1"/>
    </source>
</evidence>